<dbReference type="KEGG" id="geo:Geob_0330"/>
<dbReference type="InterPro" id="IPR028974">
    <property type="entry name" value="TSP_type-3_rpt"/>
</dbReference>
<dbReference type="PROSITE" id="PS01068">
    <property type="entry name" value="OMPA_1"/>
    <property type="match status" value="1"/>
</dbReference>
<evidence type="ECO:0000256" key="7">
    <source>
        <dbReference type="ARBA" id="ARBA00023114"/>
    </source>
</evidence>
<dbReference type="GO" id="GO:0006811">
    <property type="term" value="P:monoatomic ion transport"/>
    <property type="evidence" value="ECO:0007669"/>
    <property type="project" value="UniProtKB-KW"/>
</dbReference>
<evidence type="ECO:0000259" key="13">
    <source>
        <dbReference type="PROSITE" id="PS51123"/>
    </source>
</evidence>
<evidence type="ECO:0000256" key="12">
    <source>
        <dbReference type="SAM" id="SignalP"/>
    </source>
</evidence>
<dbReference type="Pfam" id="PF13505">
    <property type="entry name" value="OMP_b-brl"/>
    <property type="match status" value="1"/>
</dbReference>
<dbReference type="eggNOG" id="COG2885">
    <property type="taxonomic scope" value="Bacteria"/>
</dbReference>
<dbReference type="Pfam" id="PF02412">
    <property type="entry name" value="TSP_3"/>
    <property type="match status" value="4"/>
</dbReference>
<name>B9M9E3_GEODF</name>
<keyword evidence="7" id="KW-0626">Porin</keyword>
<dbReference type="Gene3D" id="4.10.1080.10">
    <property type="entry name" value="TSP type-3 repeat"/>
    <property type="match status" value="1"/>
</dbReference>
<dbReference type="InterPro" id="IPR006664">
    <property type="entry name" value="OMP_bac"/>
</dbReference>
<evidence type="ECO:0000256" key="1">
    <source>
        <dbReference type="ARBA" id="ARBA00004571"/>
    </source>
</evidence>
<evidence type="ECO:0000256" key="3">
    <source>
        <dbReference type="ARBA" id="ARBA00022452"/>
    </source>
</evidence>
<dbReference type="HOGENOM" id="CLU_031536_2_0_7"/>
<dbReference type="CDD" id="cd07185">
    <property type="entry name" value="OmpA_C-like"/>
    <property type="match status" value="1"/>
</dbReference>
<dbReference type="GO" id="GO:0005509">
    <property type="term" value="F:calcium ion binding"/>
    <property type="evidence" value="ECO:0007669"/>
    <property type="project" value="InterPro"/>
</dbReference>
<dbReference type="EMBL" id="CP001390">
    <property type="protein sequence ID" value="ACM18701.1"/>
    <property type="molecule type" value="Genomic_DNA"/>
</dbReference>
<dbReference type="Proteomes" id="UP000007721">
    <property type="component" value="Chromosome"/>
</dbReference>
<feature type="chain" id="PRO_5002886645" evidence="12">
    <location>
        <begin position="25"/>
        <end position="455"/>
    </location>
</feature>
<dbReference type="PRINTS" id="PR01021">
    <property type="entry name" value="OMPADOMAIN"/>
</dbReference>
<keyword evidence="4" id="KW-0812">Transmembrane</keyword>
<dbReference type="InterPro" id="IPR011250">
    <property type="entry name" value="OMP/PagP_B-barrel"/>
</dbReference>
<dbReference type="PANTHER" id="PTHR30329:SF21">
    <property type="entry name" value="LIPOPROTEIN YIAD-RELATED"/>
    <property type="match status" value="1"/>
</dbReference>
<evidence type="ECO:0000313" key="14">
    <source>
        <dbReference type="EMBL" id="ACM18701.1"/>
    </source>
</evidence>
<dbReference type="GO" id="GO:0007155">
    <property type="term" value="P:cell adhesion"/>
    <property type="evidence" value="ECO:0007669"/>
    <property type="project" value="InterPro"/>
</dbReference>
<dbReference type="RefSeq" id="WP_012645430.1">
    <property type="nucleotide sequence ID" value="NC_011979.1"/>
</dbReference>
<dbReference type="InterPro" id="IPR006690">
    <property type="entry name" value="OMPA-like_CS"/>
</dbReference>
<keyword evidence="5 12" id="KW-0732">Signal</keyword>
<dbReference type="OrthoDB" id="5482786at2"/>
<keyword evidence="15" id="KW-1185">Reference proteome</keyword>
<keyword evidence="8 10" id="KW-0472">Membrane</keyword>
<feature type="signal peptide" evidence="12">
    <location>
        <begin position="1"/>
        <end position="24"/>
    </location>
</feature>
<dbReference type="SUPFAM" id="SSF103647">
    <property type="entry name" value="TSP type-3 repeat"/>
    <property type="match status" value="1"/>
</dbReference>
<dbReference type="PANTHER" id="PTHR30329">
    <property type="entry name" value="STATOR ELEMENT OF FLAGELLAR MOTOR COMPLEX"/>
    <property type="match status" value="1"/>
</dbReference>
<evidence type="ECO:0000313" key="15">
    <source>
        <dbReference type="Proteomes" id="UP000007721"/>
    </source>
</evidence>
<evidence type="ECO:0000256" key="10">
    <source>
        <dbReference type="PROSITE-ProRule" id="PRU00473"/>
    </source>
</evidence>
<dbReference type="GO" id="GO:0046930">
    <property type="term" value="C:pore complex"/>
    <property type="evidence" value="ECO:0007669"/>
    <property type="project" value="UniProtKB-KW"/>
</dbReference>
<dbReference type="AlphaFoldDB" id="B9M9E3"/>
<sequence>MKLFNRMLLAAAGTLLLSVGTVSAAGVEPGAFYLSPIVGGYTFDGKQHLETQPVGGIRAGYNFTKHLGAEALFDYTRTEGTRSSTKTDFYRYGADALLHIFPDNRLVPYIAAGYSGMSLDSNDGTKLTRGVFDYGPGIKYFISDTWALRGDFRHLIFKHEGDSYSNYEYNLGLVYSFGAAKEPAPVAKAEPAPAPAPEPAPAPAPVVAPPPAPADSDNDGVIDTLDKCPGTPAGVKVDKDGCPVDSDKDGVADYLDKCPGTPAGVQVDKDGCPVDSDKDGVADYLDKCPGTPAGVQVDQDGCPVDSDGDGVADYLDKCPGTPKGTKVKADGCPDLETLSMSINIQFVTGKNDIQPKYAGEIKKVADYMQKYPTVKGVIEGHTDNVGSAAANMKLSQRRAEAVRSYLIKKHGIAADRLTAKGYGMTRPIADNGTEAGRQQNRRITAVLDSVTVEKQ</sequence>
<keyword evidence="3" id="KW-1134">Transmembrane beta strand</keyword>
<organism evidence="14 15">
    <name type="scientific">Geotalea daltonii (strain DSM 22248 / JCM 15807 / FRC-32)</name>
    <name type="common">Geobacter daltonii</name>
    <dbReference type="NCBI Taxonomy" id="316067"/>
    <lineage>
        <taxon>Bacteria</taxon>
        <taxon>Pseudomonadati</taxon>
        <taxon>Thermodesulfobacteriota</taxon>
        <taxon>Desulfuromonadia</taxon>
        <taxon>Geobacterales</taxon>
        <taxon>Geobacteraceae</taxon>
        <taxon>Geotalea</taxon>
    </lineage>
</organism>
<evidence type="ECO:0000256" key="8">
    <source>
        <dbReference type="ARBA" id="ARBA00023136"/>
    </source>
</evidence>
<dbReference type="STRING" id="316067.Geob_0330"/>
<dbReference type="Pfam" id="PF00691">
    <property type="entry name" value="OmpA"/>
    <property type="match status" value="1"/>
</dbReference>
<comment type="subcellular location">
    <subcellularLocation>
        <location evidence="1">Cell outer membrane</location>
        <topology evidence="1">Multi-pass membrane protein</topology>
    </subcellularLocation>
</comment>
<feature type="domain" description="OmpA-like" evidence="13">
    <location>
        <begin position="333"/>
        <end position="451"/>
    </location>
</feature>
<dbReference type="InterPro" id="IPR027385">
    <property type="entry name" value="Beta-barrel_OMP"/>
</dbReference>
<evidence type="ECO:0000256" key="9">
    <source>
        <dbReference type="ARBA" id="ARBA00023237"/>
    </source>
</evidence>
<dbReference type="SUPFAM" id="SSF103088">
    <property type="entry name" value="OmpA-like"/>
    <property type="match status" value="1"/>
</dbReference>
<dbReference type="Gene3D" id="2.40.160.20">
    <property type="match status" value="1"/>
</dbReference>
<dbReference type="GO" id="GO:0009279">
    <property type="term" value="C:cell outer membrane"/>
    <property type="evidence" value="ECO:0007669"/>
    <property type="project" value="UniProtKB-SubCell"/>
</dbReference>
<reference evidence="14 15" key="1">
    <citation type="submission" date="2009-01" db="EMBL/GenBank/DDBJ databases">
        <title>Complete sequence of Geobacter sp. FRC-32.</title>
        <authorList>
            <consortium name="US DOE Joint Genome Institute"/>
            <person name="Lucas S."/>
            <person name="Copeland A."/>
            <person name="Lapidus A."/>
            <person name="Glavina del Rio T."/>
            <person name="Dalin E."/>
            <person name="Tice H."/>
            <person name="Bruce D."/>
            <person name="Goodwin L."/>
            <person name="Pitluck S."/>
            <person name="Saunders E."/>
            <person name="Brettin T."/>
            <person name="Detter J.C."/>
            <person name="Han C."/>
            <person name="Larimer F."/>
            <person name="Land M."/>
            <person name="Hauser L."/>
            <person name="Kyrpides N."/>
            <person name="Ovchinnikova G."/>
            <person name="Kostka J."/>
            <person name="Richardson P."/>
        </authorList>
    </citation>
    <scope>NUCLEOTIDE SEQUENCE [LARGE SCALE GENOMIC DNA]</scope>
    <source>
        <strain evidence="15">DSM 22248 / JCM 15807 / FRC-32</strain>
    </source>
</reference>
<dbReference type="InterPro" id="IPR006665">
    <property type="entry name" value="OmpA-like"/>
</dbReference>
<dbReference type="InterPro" id="IPR003367">
    <property type="entry name" value="Thrombospondin_3-like_rpt"/>
</dbReference>
<evidence type="ECO:0000256" key="2">
    <source>
        <dbReference type="ARBA" id="ARBA00022448"/>
    </source>
</evidence>
<accession>B9M9E3</accession>
<dbReference type="SUPFAM" id="SSF56925">
    <property type="entry name" value="OMPA-like"/>
    <property type="match status" value="1"/>
</dbReference>
<dbReference type="Gene3D" id="3.30.1330.60">
    <property type="entry name" value="OmpA-like domain"/>
    <property type="match status" value="1"/>
</dbReference>
<feature type="compositionally biased region" description="Pro residues" evidence="11">
    <location>
        <begin position="192"/>
        <end position="213"/>
    </location>
</feature>
<keyword evidence="2" id="KW-0813">Transport</keyword>
<dbReference type="GO" id="GO:0015288">
    <property type="term" value="F:porin activity"/>
    <property type="evidence" value="ECO:0007669"/>
    <property type="project" value="UniProtKB-KW"/>
</dbReference>
<proteinExistence type="predicted"/>
<gene>
    <name evidence="14" type="ordered locus">Geob_0330</name>
</gene>
<keyword evidence="9" id="KW-0998">Cell outer membrane</keyword>
<dbReference type="InterPro" id="IPR050330">
    <property type="entry name" value="Bact_OuterMem_StrucFunc"/>
</dbReference>
<dbReference type="InterPro" id="IPR036737">
    <property type="entry name" value="OmpA-like_sf"/>
</dbReference>
<keyword evidence="6" id="KW-0406">Ion transport</keyword>
<evidence type="ECO:0000256" key="6">
    <source>
        <dbReference type="ARBA" id="ARBA00023065"/>
    </source>
</evidence>
<protein>
    <submittedName>
        <fullName evidence="14">Peptidoglycan-binding outer membrane protein, OMP_b-brl and OmpA domain-containing</fullName>
    </submittedName>
</protein>
<evidence type="ECO:0000256" key="5">
    <source>
        <dbReference type="ARBA" id="ARBA00022729"/>
    </source>
</evidence>
<dbReference type="PROSITE" id="PS51123">
    <property type="entry name" value="OMPA_2"/>
    <property type="match status" value="1"/>
</dbReference>
<evidence type="ECO:0000256" key="4">
    <source>
        <dbReference type="ARBA" id="ARBA00022692"/>
    </source>
</evidence>
<evidence type="ECO:0000256" key="11">
    <source>
        <dbReference type="SAM" id="MobiDB-lite"/>
    </source>
</evidence>
<feature type="region of interest" description="Disordered" evidence="11">
    <location>
        <begin position="188"/>
        <end position="219"/>
    </location>
</feature>